<dbReference type="GO" id="GO:0004673">
    <property type="term" value="F:protein histidine kinase activity"/>
    <property type="evidence" value="ECO:0007669"/>
    <property type="project" value="UniProtKB-EC"/>
</dbReference>
<dbReference type="SUPFAM" id="SSF55785">
    <property type="entry name" value="PYP-like sensor domain (PAS domain)"/>
    <property type="match status" value="2"/>
</dbReference>
<evidence type="ECO:0000313" key="19">
    <source>
        <dbReference type="Proteomes" id="UP000249524"/>
    </source>
</evidence>
<keyword evidence="13" id="KW-0157">Chromophore</keyword>
<dbReference type="InterPro" id="IPR000700">
    <property type="entry name" value="PAS-assoc_C"/>
</dbReference>
<keyword evidence="19" id="KW-1185">Reference proteome</keyword>
<dbReference type="GO" id="GO:0006355">
    <property type="term" value="P:regulation of DNA-templated transcription"/>
    <property type="evidence" value="ECO:0007669"/>
    <property type="project" value="InterPro"/>
</dbReference>
<evidence type="ECO:0000256" key="6">
    <source>
        <dbReference type="ARBA" id="ARBA00022630"/>
    </source>
</evidence>
<keyword evidence="10" id="KW-0547">Nucleotide-binding</keyword>
<evidence type="ECO:0000256" key="5">
    <source>
        <dbReference type="ARBA" id="ARBA00022606"/>
    </source>
</evidence>
<keyword evidence="4" id="KW-0597">Phosphoprotein</keyword>
<reference evidence="18 19" key="1">
    <citation type="submission" date="2018-05" db="EMBL/GenBank/DDBJ databases">
        <authorList>
            <person name="Lanie J.A."/>
            <person name="Ng W.-L."/>
            <person name="Kazmierczak K.M."/>
            <person name="Andrzejewski T.M."/>
            <person name="Davidsen T.M."/>
            <person name="Wayne K.J."/>
            <person name="Tettelin H."/>
            <person name="Glass J.I."/>
            <person name="Rusch D."/>
            <person name="Podicherti R."/>
            <person name="Tsui H.-C.T."/>
            <person name="Winkler M.E."/>
        </authorList>
    </citation>
    <scope>NUCLEOTIDE SEQUENCE [LARGE SCALE GENOMIC DNA]</scope>
    <source>
        <strain evidence="18 19">BUT-10</strain>
    </source>
</reference>
<organism evidence="18 19">
    <name type="scientific">Phenylobacterium kunshanense</name>
    <dbReference type="NCBI Taxonomy" id="1445034"/>
    <lineage>
        <taxon>Bacteria</taxon>
        <taxon>Pseudomonadati</taxon>
        <taxon>Pseudomonadota</taxon>
        <taxon>Alphaproteobacteria</taxon>
        <taxon>Caulobacterales</taxon>
        <taxon>Caulobacteraceae</taxon>
        <taxon>Phenylobacterium</taxon>
    </lineage>
</organism>
<dbReference type="RefSeq" id="WP_111277108.1">
    <property type="nucleotide sequence ID" value="NZ_QFYS01000007.1"/>
</dbReference>
<evidence type="ECO:0000256" key="2">
    <source>
        <dbReference type="ARBA" id="ARBA00012438"/>
    </source>
</evidence>
<dbReference type="InterPro" id="IPR013656">
    <property type="entry name" value="PAS_4"/>
</dbReference>
<keyword evidence="7" id="KW-0288">FMN</keyword>
<sequence>MTGPAGAHDQGAGVAAPTPSSVLTALTQAPIGIAIFDRAMRYLAASRQFLTDQGLPGDTPLAGRLHYDVFPDVPQRWRDLHARALAEGVELSHDGEPFERETGRTEWIRWSVAPWRTDDGEIGGLVLYTEVVTAAVTARLNLQAAEARYRAVFDHTPVGVARISPEGRFLEVNERMCAITRYSRDLLMARTFVDITHPEDLAVDLALVRSVIDGERDTYTLEKRYLTPSSEVVWVHLTVALVRTANGDPDYFIATVEDITDRKHAETAQQRYQAQLRLLINELNHRVKNTLATVQSMAAQTLRGDYDPATAYEAFESRLLGLSAAHEVLTRERWHGALLRELAERALRPFCGEDPTRVSLAGGEVWLPPGAALTLALVFHELATNAVKYGALSSATGQVTLSWTHDADSGALDVCWSETGGPPASPPLRKGFGSRLIERGLRGELGGKVAMRYLPSGLVCEMRANVRSPSRALGLLGDI</sequence>
<feature type="domain" description="PAS" evidence="16">
    <location>
        <begin position="145"/>
        <end position="215"/>
    </location>
</feature>
<dbReference type="EMBL" id="QFYS01000007">
    <property type="protein sequence ID" value="RAK63798.1"/>
    <property type="molecule type" value="Genomic_DNA"/>
</dbReference>
<dbReference type="PANTHER" id="PTHR41523:SF7">
    <property type="entry name" value="HISTIDINE KINASE"/>
    <property type="match status" value="1"/>
</dbReference>
<dbReference type="PROSITE" id="PS50113">
    <property type="entry name" value="PAC"/>
    <property type="match status" value="1"/>
</dbReference>
<dbReference type="InterPro" id="IPR036890">
    <property type="entry name" value="HATPase_C_sf"/>
</dbReference>
<evidence type="ECO:0000259" key="17">
    <source>
        <dbReference type="PROSITE" id="PS50113"/>
    </source>
</evidence>
<dbReference type="NCBIfam" id="TIGR00229">
    <property type="entry name" value="sensory_box"/>
    <property type="match status" value="1"/>
</dbReference>
<keyword evidence="14" id="KW-0843">Virulence</keyword>
<dbReference type="InterPro" id="IPR013767">
    <property type="entry name" value="PAS_fold"/>
</dbReference>
<evidence type="ECO:0000259" key="16">
    <source>
        <dbReference type="PROSITE" id="PS50112"/>
    </source>
</evidence>
<evidence type="ECO:0000256" key="9">
    <source>
        <dbReference type="ARBA" id="ARBA00022737"/>
    </source>
</evidence>
<keyword evidence="15" id="KW-0675">Receptor</keyword>
<dbReference type="EC" id="2.7.13.3" evidence="2"/>
<keyword evidence="3" id="KW-0600">Photoreceptor protein</keyword>
<name>A0A328BFC1_9CAUL</name>
<evidence type="ECO:0000256" key="3">
    <source>
        <dbReference type="ARBA" id="ARBA00022543"/>
    </source>
</evidence>
<dbReference type="SMART" id="SM00091">
    <property type="entry name" value="PAS"/>
    <property type="match status" value="1"/>
</dbReference>
<gene>
    <name evidence="18" type="ORF">DJ019_16045</name>
</gene>
<evidence type="ECO:0000256" key="8">
    <source>
        <dbReference type="ARBA" id="ARBA00022679"/>
    </source>
</evidence>
<dbReference type="Gene3D" id="3.30.450.20">
    <property type="entry name" value="PAS domain"/>
    <property type="match status" value="2"/>
</dbReference>
<evidence type="ECO:0000256" key="10">
    <source>
        <dbReference type="ARBA" id="ARBA00022741"/>
    </source>
</evidence>
<keyword evidence="8" id="KW-0808">Transferase</keyword>
<feature type="domain" description="PAC" evidence="17">
    <location>
        <begin position="219"/>
        <end position="271"/>
    </location>
</feature>
<dbReference type="Gene3D" id="3.30.565.10">
    <property type="entry name" value="Histidine kinase-like ATPase, C-terminal domain"/>
    <property type="match status" value="1"/>
</dbReference>
<keyword evidence="9" id="KW-0677">Repeat</keyword>
<comment type="caution">
    <text evidence="18">The sequence shown here is derived from an EMBL/GenBank/DDBJ whole genome shotgun (WGS) entry which is preliminary data.</text>
</comment>
<keyword evidence="12" id="KW-0067">ATP-binding</keyword>
<evidence type="ECO:0000256" key="15">
    <source>
        <dbReference type="ARBA" id="ARBA00023170"/>
    </source>
</evidence>
<dbReference type="CDD" id="cd00130">
    <property type="entry name" value="PAS"/>
    <property type="match status" value="1"/>
</dbReference>
<protein>
    <recommendedName>
        <fullName evidence="2">histidine kinase</fullName>
        <ecNumber evidence="2">2.7.13.3</ecNumber>
    </recommendedName>
</protein>
<evidence type="ECO:0000256" key="7">
    <source>
        <dbReference type="ARBA" id="ARBA00022643"/>
    </source>
</evidence>
<evidence type="ECO:0000256" key="14">
    <source>
        <dbReference type="ARBA" id="ARBA00023026"/>
    </source>
</evidence>
<keyword evidence="5" id="KW-0716">Sensory transduction</keyword>
<comment type="catalytic activity">
    <reaction evidence="1">
        <text>ATP + protein L-histidine = ADP + protein N-phospho-L-histidine.</text>
        <dbReference type="EC" id="2.7.13.3"/>
    </reaction>
</comment>
<dbReference type="Proteomes" id="UP000249524">
    <property type="component" value="Unassembled WGS sequence"/>
</dbReference>
<dbReference type="InterPro" id="IPR011102">
    <property type="entry name" value="Sig_transdc_His_kinase_HWE"/>
</dbReference>
<dbReference type="OrthoDB" id="9760752at2"/>
<dbReference type="GO" id="GO:0009881">
    <property type="term" value="F:photoreceptor activity"/>
    <property type="evidence" value="ECO:0007669"/>
    <property type="project" value="UniProtKB-KW"/>
</dbReference>
<evidence type="ECO:0000256" key="12">
    <source>
        <dbReference type="ARBA" id="ARBA00022840"/>
    </source>
</evidence>
<evidence type="ECO:0000256" key="4">
    <source>
        <dbReference type="ARBA" id="ARBA00022553"/>
    </source>
</evidence>
<accession>A0A328BFC1</accession>
<dbReference type="PANTHER" id="PTHR41523">
    <property type="entry name" value="TWO-COMPONENT SYSTEM SENSOR PROTEIN"/>
    <property type="match status" value="1"/>
</dbReference>
<dbReference type="InterPro" id="IPR035965">
    <property type="entry name" value="PAS-like_dom_sf"/>
</dbReference>
<evidence type="ECO:0000256" key="13">
    <source>
        <dbReference type="ARBA" id="ARBA00022991"/>
    </source>
</evidence>
<keyword evidence="11 18" id="KW-0418">Kinase</keyword>
<dbReference type="AlphaFoldDB" id="A0A328BFC1"/>
<dbReference type="SMART" id="SM00086">
    <property type="entry name" value="PAC"/>
    <property type="match status" value="1"/>
</dbReference>
<dbReference type="Pfam" id="PF00989">
    <property type="entry name" value="PAS"/>
    <property type="match status" value="1"/>
</dbReference>
<dbReference type="GO" id="GO:0005524">
    <property type="term" value="F:ATP binding"/>
    <property type="evidence" value="ECO:0007669"/>
    <property type="project" value="UniProtKB-KW"/>
</dbReference>
<dbReference type="SMART" id="SM00911">
    <property type="entry name" value="HWE_HK"/>
    <property type="match status" value="1"/>
</dbReference>
<dbReference type="InterPro" id="IPR001610">
    <property type="entry name" value="PAC"/>
</dbReference>
<dbReference type="InterPro" id="IPR000014">
    <property type="entry name" value="PAS"/>
</dbReference>
<dbReference type="Pfam" id="PF07536">
    <property type="entry name" value="HWE_HK"/>
    <property type="match status" value="1"/>
</dbReference>
<keyword evidence="6" id="KW-0285">Flavoprotein</keyword>
<proteinExistence type="predicted"/>
<evidence type="ECO:0000256" key="1">
    <source>
        <dbReference type="ARBA" id="ARBA00000085"/>
    </source>
</evidence>
<dbReference type="SUPFAM" id="SSF55874">
    <property type="entry name" value="ATPase domain of HSP90 chaperone/DNA topoisomerase II/histidine kinase"/>
    <property type="match status" value="1"/>
</dbReference>
<dbReference type="Pfam" id="PF08448">
    <property type="entry name" value="PAS_4"/>
    <property type="match status" value="1"/>
</dbReference>
<evidence type="ECO:0000256" key="11">
    <source>
        <dbReference type="ARBA" id="ARBA00022777"/>
    </source>
</evidence>
<evidence type="ECO:0000313" key="18">
    <source>
        <dbReference type="EMBL" id="RAK63798.1"/>
    </source>
</evidence>
<dbReference type="PROSITE" id="PS50112">
    <property type="entry name" value="PAS"/>
    <property type="match status" value="1"/>
</dbReference>